<dbReference type="OrthoDB" id="79830at2759"/>
<dbReference type="GO" id="GO:0051028">
    <property type="term" value="P:mRNA transport"/>
    <property type="evidence" value="ECO:0007669"/>
    <property type="project" value="UniProtKB-KW"/>
</dbReference>
<evidence type="ECO:0000256" key="13">
    <source>
        <dbReference type="ARBA" id="ARBA00023132"/>
    </source>
</evidence>
<evidence type="ECO:0000256" key="17">
    <source>
        <dbReference type="ARBA" id="ARBA00068609"/>
    </source>
</evidence>
<evidence type="ECO:0000256" key="6">
    <source>
        <dbReference type="ARBA" id="ARBA00022737"/>
    </source>
</evidence>
<keyword evidence="14" id="KW-0472">Membrane</keyword>
<dbReference type="SUPFAM" id="SSF90209">
    <property type="entry name" value="Ran binding protein zinc finger-like"/>
    <property type="match status" value="3"/>
</dbReference>
<keyword evidence="7 20" id="KW-0863">Zinc-finger</keyword>
<feature type="compositionally biased region" description="Polar residues" evidence="21">
    <location>
        <begin position="1205"/>
        <end position="1229"/>
    </location>
</feature>
<feature type="region of interest" description="Disordered" evidence="21">
    <location>
        <begin position="1179"/>
        <end position="1231"/>
    </location>
</feature>
<dbReference type="Proteomes" id="UP000245119">
    <property type="component" value="Linkage Group LG10"/>
</dbReference>
<keyword evidence="13" id="KW-0906">Nuclear pore complex</keyword>
<feature type="domain" description="RanBP2-type" evidence="22">
    <location>
        <begin position="756"/>
        <end position="785"/>
    </location>
</feature>
<evidence type="ECO:0000256" key="19">
    <source>
        <dbReference type="ARBA" id="ARBA00079437"/>
    </source>
</evidence>
<feature type="region of interest" description="Disordered" evidence="21">
    <location>
        <begin position="1"/>
        <end position="25"/>
    </location>
</feature>
<dbReference type="PANTHER" id="PTHR23193">
    <property type="entry name" value="NUCLEAR PORE COMPLEX PROTEIN NUP"/>
    <property type="match status" value="1"/>
</dbReference>
<dbReference type="GO" id="GO:0008139">
    <property type="term" value="F:nuclear localization sequence binding"/>
    <property type="evidence" value="ECO:0007669"/>
    <property type="project" value="TreeGrafter"/>
</dbReference>
<keyword evidence="12" id="KW-0238">DNA-binding</keyword>
<evidence type="ECO:0000256" key="11">
    <source>
        <dbReference type="ARBA" id="ARBA00023010"/>
    </source>
</evidence>
<keyword evidence="4" id="KW-0813">Transport</keyword>
<accession>A0A2T7NP06</accession>
<evidence type="ECO:0000256" key="8">
    <source>
        <dbReference type="ARBA" id="ARBA00022816"/>
    </source>
</evidence>
<feature type="region of interest" description="Disordered" evidence="21">
    <location>
        <begin position="535"/>
        <end position="556"/>
    </location>
</feature>
<feature type="compositionally biased region" description="Polar residues" evidence="21">
    <location>
        <begin position="215"/>
        <end position="225"/>
    </location>
</feature>
<evidence type="ECO:0000256" key="20">
    <source>
        <dbReference type="PROSITE-ProRule" id="PRU00322"/>
    </source>
</evidence>
<feature type="region of interest" description="Disordered" evidence="21">
    <location>
        <begin position="215"/>
        <end position="253"/>
    </location>
</feature>
<comment type="cofactor">
    <cofactor evidence="1">
        <name>Zn(2+)</name>
        <dbReference type="ChEBI" id="CHEBI:29105"/>
    </cofactor>
</comment>
<dbReference type="Pfam" id="PF08604">
    <property type="entry name" value="Nup153"/>
    <property type="match status" value="1"/>
</dbReference>
<evidence type="ECO:0000256" key="12">
    <source>
        <dbReference type="ARBA" id="ARBA00023125"/>
    </source>
</evidence>
<comment type="caution">
    <text evidence="23">The sequence shown here is derived from an EMBL/GenBank/DDBJ whole genome shotgun (WGS) entry which is preliminary data.</text>
</comment>
<dbReference type="GO" id="GO:0031965">
    <property type="term" value="C:nuclear membrane"/>
    <property type="evidence" value="ECO:0007669"/>
    <property type="project" value="UniProtKB-SubCell"/>
</dbReference>
<keyword evidence="6" id="KW-0677">Repeat</keyword>
<evidence type="ECO:0000256" key="10">
    <source>
        <dbReference type="ARBA" id="ARBA00022927"/>
    </source>
</evidence>
<evidence type="ECO:0000256" key="5">
    <source>
        <dbReference type="ARBA" id="ARBA00022723"/>
    </source>
</evidence>
<dbReference type="EMBL" id="PZQS01000010">
    <property type="protein sequence ID" value="PVD22886.1"/>
    <property type="molecule type" value="Genomic_DNA"/>
</dbReference>
<feature type="domain" description="RanBP2-type" evidence="22">
    <location>
        <begin position="816"/>
        <end position="845"/>
    </location>
</feature>
<dbReference type="PROSITE" id="PS01358">
    <property type="entry name" value="ZF_RANBP2_1"/>
    <property type="match status" value="3"/>
</dbReference>
<feature type="region of interest" description="Disordered" evidence="21">
    <location>
        <begin position="410"/>
        <end position="457"/>
    </location>
</feature>
<dbReference type="InterPro" id="IPR013913">
    <property type="entry name" value="Nup153_N"/>
</dbReference>
<feature type="region of interest" description="Disordered" evidence="21">
    <location>
        <begin position="709"/>
        <end position="748"/>
    </location>
</feature>
<dbReference type="SMART" id="SM00547">
    <property type="entry name" value="ZnF_RBZ"/>
    <property type="match status" value="3"/>
</dbReference>
<gene>
    <name evidence="23" type="ORF">C0Q70_16145</name>
</gene>
<dbReference type="GO" id="GO:0008270">
    <property type="term" value="F:zinc ion binding"/>
    <property type="evidence" value="ECO:0007669"/>
    <property type="project" value="UniProtKB-KW"/>
</dbReference>
<evidence type="ECO:0000256" key="14">
    <source>
        <dbReference type="ARBA" id="ARBA00023136"/>
    </source>
</evidence>
<keyword evidence="5" id="KW-0479">Metal-binding</keyword>
<dbReference type="InterPro" id="IPR001876">
    <property type="entry name" value="Znf_RanBP2"/>
</dbReference>
<feature type="domain" description="RanBP2-type" evidence="22">
    <location>
        <begin position="864"/>
        <end position="893"/>
    </location>
</feature>
<dbReference type="STRING" id="400727.A0A2T7NP06"/>
<organism evidence="23 24">
    <name type="scientific">Pomacea canaliculata</name>
    <name type="common">Golden apple snail</name>
    <dbReference type="NCBI Taxonomy" id="400727"/>
    <lineage>
        <taxon>Eukaryota</taxon>
        <taxon>Metazoa</taxon>
        <taxon>Spiralia</taxon>
        <taxon>Lophotrochozoa</taxon>
        <taxon>Mollusca</taxon>
        <taxon>Gastropoda</taxon>
        <taxon>Caenogastropoda</taxon>
        <taxon>Architaenioglossa</taxon>
        <taxon>Ampullarioidea</taxon>
        <taxon>Ampullariidae</taxon>
        <taxon>Pomacea</taxon>
    </lineage>
</organism>
<name>A0A2T7NP06_POMCA</name>
<evidence type="ECO:0000313" key="23">
    <source>
        <dbReference type="EMBL" id="PVD22886.1"/>
    </source>
</evidence>
<dbReference type="GO" id="GO:0006405">
    <property type="term" value="P:RNA export from nucleus"/>
    <property type="evidence" value="ECO:0007669"/>
    <property type="project" value="TreeGrafter"/>
</dbReference>
<dbReference type="PANTHER" id="PTHR23193:SF23">
    <property type="entry name" value="NUCLEAR PORE COMPLEX PROTEIN NUP153"/>
    <property type="match status" value="1"/>
</dbReference>
<dbReference type="PROSITE" id="PS50199">
    <property type="entry name" value="ZF_RANBP2_2"/>
    <property type="match status" value="3"/>
</dbReference>
<dbReference type="Pfam" id="PF00641">
    <property type="entry name" value="Zn_ribbon_RanBP"/>
    <property type="match status" value="3"/>
</dbReference>
<dbReference type="FunFam" id="4.10.1060.10:FF:000001">
    <property type="entry name" value="Nuclear pore complex protein Nup153"/>
    <property type="match status" value="3"/>
</dbReference>
<evidence type="ECO:0000256" key="3">
    <source>
        <dbReference type="ARBA" id="ARBA00004567"/>
    </source>
</evidence>
<comment type="similarity">
    <text evidence="16">Belongs to the NUP153 family.</text>
</comment>
<keyword evidence="9" id="KW-0862">Zinc</keyword>
<evidence type="ECO:0000256" key="2">
    <source>
        <dbReference type="ARBA" id="ARBA00004126"/>
    </source>
</evidence>
<feature type="region of interest" description="Disordered" evidence="21">
    <location>
        <begin position="1559"/>
        <end position="1583"/>
    </location>
</feature>
<evidence type="ECO:0000313" key="24">
    <source>
        <dbReference type="Proteomes" id="UP000245119"/>
    </source>
</evidence>
<dbReference type="InterPro" id="IPR036443">
    <property type="entry name" value="Znf_RanBP2_sf"/>
</dbReference>
<feature type="compositionally biased region" description="Low complexity" evidence="21">
    <location>
        <begin position="709"/>
        <end position="718"/>
    </location>
</feature>
<dbReference type="GO" id="GO:0003677">
    <property type="term" value="F:DNA binding"/>
    <property type="evidence" value="ECO:0007669"/>
    <property type="project" value="UniProtKB-KW"/>
</dbReference>
<evidence type="ECO:0000256" key="9">
    <source>
        <dbReference type="ARBA" id="ARBA00022833"/>
    </source>
</evidence>
<keyword evidence="24" id="KW-1185">Reference proteome</keyword>
<proteinExistence type="inferred from homology"/>
<sequence>MASAGGGAIRNKRGHSTSKPYERKKSLFRRLTDSFKDVFNPSWLQLRTEKNDASRAIEHDVAASSDEHEDVFVSPVQSPSQLPGQPQFSKTVQVMGDSLEEKQSTPVAKECIASVTNTVSTAGLWQMPCHEPVQENTQTSMAPHFQRDSLSGMFPSSHQEKNCATTPVHKKLPTMESKTTQPHLATLPLTQSRSDPVVCEGSFLRCNESLTVSTGVSISTPSSPSALGGERAAKRQRLWCPESSRRGSSLQPALNETPSFKVSVFCSPSLNDSVHESPFYAGRTTFGGASAYSRRNLNTSVYQTSLPIRKSVKPKPLNTSGNAVLSSSATQILKTLERLSSAKKTGSNVVESDSLLSFTPSAYRKTPRLLSTNLPSRSLELPLRGPPTSKMSLLTSACIAKNRQATTVSSMLTRRAERSVSTSEGDGVEEASERARQTETSEDIFGGLSSDSGSRKMRRTKTYEMHQKIQKDDDVPAEVPALRTDFTLPVGAMPSFNFGSPYSTSASSNILSSSTSTSITAKKTNAMSPPLQFTFSSPIQKSEPGGSPAGATPEYSGQVYKTSNNVLMHAWSLSAIPVQHPLKVAQSLPPSLDKSPVGKQLNFPSSSAGSMPTFGNVNTAPKTKCFSVDAVPKMASATGMFETAASSGFGSFKAASQLKQGSVMDILGASGTSNSSMASASGFGGPIKPASQLSSGSVMDVLRGGKSEASAAASPASSGVKAVPKSKQETVIAEQKKDLGSQPGDGEDLMAKFRPPPGSWECETCCIQNDSKAIKCAACDTAKAGISNLAPGSKSSASSSGPTGNADSLFAKFAPSPGTWECDACMLSNKAEATKCVACETPKPGTPSAAPSSQTDLFAKFRKPADSWECDICSVQNKGSSNQCIACESSRLGTSSPGIKFGNTQPTSSSVGVTIGVSGGITFDFGTSAASTSSPFLTGGSTNKDSASTSSVFTALGNSNQESGISFGAAGTSSSTAKTGFKFGVTSATASTAVPFGTGLKLSSNTSVPPSADKDSTAGIKVSFTDSSNNAGSSTSFAGGFSPAVRAQASNGTQPPPNVNFTFCVSSTESSTAPSGSSAACSLLSPAFSGSAGGSALDSQTTSLSSATAAQGSIEGDKVNFSNSAKKEDSVLASPTTSFKPLFGQPANSFAVGAGQSSAAAESVTSHVGFHFGVPTKTEGAGSSGFGAKTGTQASEHPLPANNRFFDQNKSATTSGFGVQQPADSNNGAASELDQFTAPSAPASDSKEPSGLTFSSIPSGFVLGPSSTSTNTTPSFSFGLPLQVTNSSGLASGVSSQQMPKVDFSGNKPAVNGEAWGTSEGFKFGQPSHSSASGFTFGIPQPKGENPVVQSKPVLGFGFDANAVSKTESSKRGLDKDEGPINKKKVLDFATGPSGAVEPFKQNNANPTTASSTSNVFNFGQSSEDKPSLFGAGFQFNTAARDGSFSFNTSHGNASGSTGPVFGAGLAAGSVGSGNVATGQFAFNAANATLQNSAGAASSISGDKTKSFSFNPVGAPSLFNFGANSSTPSAAVFQFGAAESGTASTLSSPAVFVFGQNSQPGNGQPSFGAGGPQRTIKRAHRRTRKENLRAGRLNGAGECTRERAQGASVGDILSSTRHGGHIGRITVLRVGAGESDLWGFGLMISHLLCHRTPKDQAFIESLPSSPAASRMPRTGLRLDPLLDLRNSC</sequence>
<evidence type="ECO:0000256" key="7">
    <source>
        <dbReference type="ARBA" id="ARBA00022771"/>
    </source>
</evidence>
<keyword evidence="8" id="KW-0509">mRNA transport</keyword>
<dbReference type="GO" id="GO:0005643">
    <property type="term" value="C:nuclear pore"/>
    <property type="evidence" value="ECO:0007669"/>
    <property type="project" value="UniProtKB-SubCell"/>
</dbReference>
<evidence type="ECO:0000256" key="18">
    <source>
        <dbReference type="ARBA" id="ARBA00078197"/>
    </source>
</evidence>
<dbReference type="GO" id="GO:0017056">
    <property type="term" value="F:structural constituent of nuclear pore"/>
    <property type="evidence" value="ECO:0007669"/>
    <property type="project" value="TreeGrafter"/>
</dbReference>
<keyword evidence="10" id="KW-0653">Protein transport</keyword>
<dbReference type="Gene3D" id="4.10.1060.10">
    <property type="entry name" value="Zinc finger, RanBP2-type"/>
    <property type="match status" value="3"/>
</dbReference>
<reference evidence="23 24" key="1">
    <citation type="submission" date="2018-04" db="EMBL/GenBank/DDBJ databases">
        <title>The genome of golden apple snail Pomacea canaliculata provides insight into stress tolerance and invasive adaptation.</title>
        <authorList>
            <person name="Liu C."/>
            <person name="Liu B."/>
            <person name="Ren Y."/>
            <person name="Zhang Y."/>
            <person name="Wang H."/>
            <person name="Li S."/>
            <person name="Jiang F."/>
            <person name="Yin L."/>
            <person name="Zhang G."/>
            <person name="Qian W."/>
            <person name="Fan W."/>
        </authorList>
    </citation>
    <scope>NUCLEOTIDE SEQUENCE [LARGE SCALE GENOMIC DNA]</scope>
    <source>
        <strain evidence="23">SZHN2017</strain>
        <tissue evidence="23">Muscle</tissue>
    </source>
</reference>
<comment type="subcellular location">
    <subcellularLocation>
        <location evidence="2">Nucleus membrane</location>
    </subcellularLocation>
    <subcellularLocation>
        <location evidence="3">Nucleus</location>
        <location evidence="3">Nuclear pore complex</location>
    </subcellularLocation>
</comment>
<evidence type="ECO:0000256" key="21">
    <source>
        <dbReference type="SAM" id="MobiDB-lite"/>
    </source>
</evidence>
<protein>
    <recommendedName>
        <fullName evidence="17">Nuclear pore complex protein Nup153</fullName>
    </recommendedName>
    <alternativeName>
        <fullName evidence="19">153 kDa nucleoporin</fullName>
    </alternativeName>
    <alternativeName>
        <fullName evidence="18">Nucleoporin Nup153</fullName>
    </alternativeName>
</protein>
<evidence type="ECO:0000259" key="22">
    <source>
        <dbReference type="PROSITE" id="PS50199"/>
    </source>
</evidence>
<evidence type="ECO:0000256" key="1">
    <source>
        <dbReference type="ARBA" id="ARBA00001947"/>
    </source>
</evidence>
<evidence type="ECO:0000256" key="15">
    <source>
        <dbReference type="ARBA" id="ARBA00023242"/>
    </source>
</evidence>
<evidence type="ECO:0000256" key="16">
    <source>
        <dbReference type="ARBA" id="ARBA00060842"/>
    </source>
</evidence>
<dbReference type="InterPro" id="IPR026054">
    <property type="entry name" value="Nucleoporin"/>
</dbReference>
<keyword evidence="11" id="KW-0811">Translocation</keyword>
<evidence type="ECO:0000256" key="4">
    <source>
        <dbReference type="ARBA" id="ARBA00022448"/>
    </source>
</evidence>
<keyword evidence="15" id="KW-0539">Nucleus</keyword>
<dbReference type="GO" id="GO:0006606">
    <property type="term" value="P:protein import into nucleus"/>
    <property type="evidence" value="ECO:0007669"/>
    <property type="project" value="TreeGrafter"/>
</dbReference>